<evidence type="ECO:0000313" key="2">
    <source>
        <dbReference type="EMBL" id="ADQ18594.1"/>
    </source>
</evidence>
<protein>
    <submittedName>
        <fullName evidence="2">Uncharacterized protein</fullName>
    </submittedName>
</protein>
<proteinExistence type="predicted"/>
<dbReference type="HOGENOM" id="CLU_1538191_0_0_10"/>
<accession>E4RSM4</accession>
<name>E4RSM4_LEAB4</name>
<dbReference type="KEGG" id="lby:Lbys_2932"/>
<dbReference type="AlphaFoldDB" id="E4RSM4"/>
<evidence type="ECO:0000313" key="3">
    <source>
        <dbReference type="Proteomes" id="UP000007435"/>
    </source>
</evidence>
<evidence type="ECO:0000256" key="1">
    <source>
        <dbReference type="SAM" id="SignalP"/>
    </source>
</evidence>
<gene>
    <name evidence="2" type="ordered locus">Lbys_2932</name>
</gene>
<reference evidence="2 3" key="2">
    <citation type="journal article" date="2011" name="Stand. Genomic Sci.">
        <title>Complete genome sequence of Leadbetterella byssophila type strain (4M15).</title>
        <authorList>
            <person name="Abt B."/>
            <person name="Teshima H."/>
            <person name="Lucas S."/>
            <person name="Lapidus A."/>
            <person name="Del Rio T.G."/>
            <person name="Nolan M."/>
            <person name="Tice H."/>
            <person name="Cheng J.F."/>
            <person name="Pitluck S."/>
            <person name="Liolios K."/>
            <person name="Pagani I."/>
            <person name="Ivanova N."/>
            <person name="Mavromatis K."/>
            <person name="Pati A."/>
            <person name="Tapia R."/>
            <person name="Han C."/>
            <person name="Goodwin L."/>
            <person name="Chen A."/>
            <person name="Palaniappan K."/>
            <person name="Land M."/>
            <person name="Hauser L."/>
            <person name="Chang Y.J."/>
            <person name="Jeffries C.D."/>
            <person name="Rohde M."/>
            <person name="Goker M."/>
            <person name="Tindall B.J."/>
            <person name="Detter J.C."/>
            <person name="Woyke T."/>
            <person name="Bristow J."/>
            <person name="Eisen J.A."/>
            <person name="Markowitz V."/>
            <person name="Hugenholtz P."/>
            <person name="Klenk H.P."/>
            <person name="Kyrpides N.C."/>
        </authorList>
    </citation>
    <scope>NUCLEOTIDE SEQUENCE [LARGE SCALE GENOMIC DNA]</scope>
    <source>
        <strain evidence="3">DSM 17132 / JCM 16389 / KACC 11308 / NBRC 106382 / 4M15</strain>
    </source>
</reference>
<dbReference type="EMBL" id="CP002305">
    <property type="protein sequence ID" value="ADQ18594.1"/>
    <property type="molecule type" value="Genomic_DNA"/>
</dbReference>
<keyword evidence="1" id="KW-0732">Signal</keyword>
<feature type="chain" id="PRO_5003188083" evidence="1">
    <location>
        <begin position="28"/>
        <end position="174"/>
    </location>
</feature>
<organism evidence="2 3">
    <name type="scientific">Leadbetterella byssophila (strain DSM 17132 / JCM 16389 / KACC 11308 / NBRC 106382 / 4M15)</name>
    <dbReference type="NCBI Taxonomy" id="649349"/>
    <lineage>
        <taxon>Bacteria</taxon>
        <taxon>Pseudomonadati</taxon>
        <taxon>Bacteroidota</taxon>
        <taxon>Cytophagia</taxon>
        <taxon>Cytophagales</taxon>
        <taxon>Leadbetterellaceae</taxon>
        <taxon>Leadbetterella</taxon>
    </lineage>
</organism>
<reference key="1">
    <citation type="submission" date="2010-11" db="EMBL/GenBank/DDBJ databases">
        <title>The complete genome of Leadbetterella byssophila DSM 17132.</title>
        <authorList>
            <consortium name="US DOE Joint Genome Institute (JGI-PGF)"/>
            <person name="Lucas S."/>
            <person name="Copeland A."/>
            <person name="Lapidus A."/>
            <person name="Glavina del Rio T."/>
            <person name="Dalin E."/>
            <person name="Tice H."/>
            <person name="Bruce D."/>
            <person name="Goodwin L."/>
            <person name="Pitluck S."/>
            <person name="Kyrpides N."/>
            <person name="Mavromatis K."/>
            <person name="Ivanova N."/>
            <person name="Teshima H."/>
            <person name="Brettin T."/>
            <person name="Detter J.C."/>
            <person name="Han C."/>
            <person name="Tapia R."/>
            <person name="Land M."/>
            <person name="Hauser L."/>
            <person name="Markowitz V."/>
            <person name="Cheng J.-F."/>
            <person name="Hugenholtz P."/>
            <person name="Woyke T."/>
            <person name="Wu D."/>
            <person name="Tindall B."/>
            <person name="Pomrenke H.G."/>
            <person name="Brambilla E."/>
            <person name="Klenk H.-P."/>
            <person name="Eisen J.A."/>
        </authorList>
    </citation>
    <scope>NUCLEOTIDE SEQUENCE [LARGE SCALE GENOMIC DNA]</scope>
    <source>
        <strain>DSM 17132</strain>
    </source>
</reference>
<dbReference type="STRING" id="649349.Lbys_2932"/>
<dbReference type="Proteomes" id="UP000007435">
    <property type="component" value="Chromosome"/>
</dbReference>
<feature type="signal peptide" evidence="1">
    <location>
        <begin position="1"/>
        <end position="27"/>
    </location>
</feature>
<keyword evidence="3" id="KW-1185">Reference proteome</keyword>
<sequence length="174" mass="19109">MFQGTKRYKMKNLLLILVFALAKTASAQDTLQVERKIFTSKITQNGKVMNSFGLLNLFAKNKAYDGEKQFKESRIMTPVGAGITVVGLAATAHALIGTKQTTIIDQVQYTYYKRPVAELIGGVGLVAAGICLMEWGNDKRVKSVHLFNLKKKHDAAQAELGLQASGQMGIKLKF</sequence>